<keyword evidence="3 9" id="KW-0479">Metal-binding</keyword>
<name>A0A916QL46_9GAMM</name>
<dbReference type="SUPFAM" id="SSF55166">
    <property type="entry name" value="Hedgehog/DD-peptidase"/>
    <property type="match status" value="1"/>
</dbReference>
<evidence type="ECO:0000256" key="5">
    <source>
        <dbReference type="ARBA" id="ARBA00022833"/>
    </source>
</evidence>
<dbReference type="Pfam" id="PF01427">
    <property type="entry name" value="Peptidase_M15"/>
    <property type="match status" value="2"/>
</dbReference>
<evidence type="ECO:0000256" key="2">
    <source>
        <dbReference type="ARBA" id="ARBA00022670"/>
    </source>
</evidence>
<keyword evidence="2 9" id="KW-0645">Protease</keyword>
<dbReference type="Gene3D" id="3.30.1380.10">
    <property type="match status" value="1"/>
</dbReference>
<dbReference type="GO" id="GO:0006508">
    <property type="term" value="P:proteolysis"/>
    <property type="evidence" value="ECO:0007669"/>
    <property type="project" value="UniProtKB-KW"/>
</dbReference>
<dbReference type="AlphaFoldDB" id="A0A916QL46"/>
<evidence type="ECO:0000313" key="11">
    <source>
        <dbReference type="EMBL" id="GFZ79620.1"/>
    </source>
</evidence>
<comment type="function">
    <text evidence="9 10">Catalyzes hydrolysis of the D-alanyl-D-alanine dipeptide.</text>
</comment>
<keyword evidence="5 9" id="KW-0862">Zinc</keyword>
<evidence type="ECO:0000256" key="3">
    <source>
        <dbReference type="ARBA" id="ARBA00022723"/>
    </source>
</evidence>
<evidence type="ECO:0000313" key="12">
    <source>
        <dbReference type="Proteomes" id="UP000627715"/>
    </source>
</evidence>
<dbReference type="GO" id="GO:0160237">
    <property type="term" value="F:D-Ala-D-Ala dipeptidase activity"/>
    <property type="evidence" value="ECO:0007669"/>
    <property type="project" value="UniProtKB-EC"/>
</dbReference>
<dbReference type="PANTHER" id="PTHR43126">
    <property type="entry name" value="D-ALANYL-D-ALANINE DIPEPTIDASE"/>
    <property type="match status" value="1"/>
</dbReference>
<dbReference type="GO" id="GO:0008270">
    <property type="term" value="F:zinc ion binding"/>
    <property type="evidence" value="ECO:0007669"/>
    <property type="project" value="UniProtKB-UniRule"/>
</dbReference>
<proteinExistence type="inferred from homology"/>
<feature type="binding site" evidence="9">
    <location>
        <position position="261"/>
    </location>
    <ligand>
        <name>Zn(2+)</name>
        <dbReference type="ChEBI" id="CHEBI:29105"/>
        <note>catalytic</note>
    </ligand>
</feature>
<comment type="similarity">
    <text evidence="9 10">Belongs to the peptidase M15D family.</text>
</comment>
<feature type="site" description="Transition state stabilizer" evidence="9">
    <location>
        <position position="125"/>
    </location>
</feature>
<comment type="cofactor">
    <cofactor evidence="9">
        <name>Zn(2+)</name>
        <dbReference type="ChEBI" id="CHEBI:29105"/>
    </cofactor>
    <text evidence="9">Binds 1 zinc ion per subunit.</text>
</comment>
<dbReference type="RefSeq" id="WP_082866380.1">
    <property type="nucleotide sequence ID" value="NZ_BMIY01000010.1"/>
</dbReference>
<comment type="catalytic activity">
    <reaction evidence="1 9 10">
        <text>D-alanyl-D-alanine + H2O = 2 D-alanine</text>
        <dbReference type="Rhea" id="RHEA:20661"/>
        <dbReference type="ChEBI" id="CHEBI:15377"/>
        <dbReference type="ChEBI" id="CHEBI:57416"/>
        <dbReference type="ChEBI" id="CHEBI:57822"/>
        <dbReference type="EC" id="3.4.13.22"/>
    </reaction>
</comment>
<organism evidence="11 12">
    <name type="scientific">Pseudohongiella nitratireducens</name>
    <dbReference type="NCBI Taxonomy" id="1768907"/>
    <lineage>
        <taxon>Bacteria</taxon>
        <taxon>Pseudomonadati</taxon>
        <taxon>Pseudomonadota</taxon>
        <taxon>Gammaproteobacteria</taxon>
        <taxon>Pseudomonadales</taxon>
        <taxon>Pseudohongiellaceae</taxon>
        <taxon>Pseudohongiella</taxon>
    </lineage>
</organism>
<feature type="active site" description="Proton donor/acceptor" evidence="9">
    <location>
        <position position="258"/>
    </location>
</feature>
<keyword evidence="12" id="KW-1185">Reference proteome</keyword>
<evidence type="ECO:0000256" key="10">
    <source>
        <dbReference type="PIRNR" id="PIRNR026671"/>
    </source>
</evidence>
<evidence type="ECO:0000256" key="8">
    <source>
        <dbReference type="ARBA" id="ARBA00023316"/>
    </source>
</evidence>
<evidence type="ECO:0000256" key="1">
    <source>
        <dbReference type="ARBA" id="ARBA00001362"/>
    </source>
</evidence>
<dbReference type="GO" id="GO:0071555">
    <property type="term" value="P:cell wall organization"/>
    <property type="evidence" value="ECO:0007669"/>
    <property type="project" value="UniProtKB-KW"/>
</dbReference>
<protein>
    <recommendedName>
        <fullName evidence="9 10">D-alanyl-D-alanine dipeptidase</fullName>
        <shortName evidence="9 10">D-Ala-D-Ala dipeptidase</shortName>
        <ecNumber evidence="9 10">3.4.13.22</ecNumber>
    </recommendedName>
</protein>
<dbReference type="HAMAP" id="MF_01924">
    <property type="entry name" value="A_A_dipeptidase"/>
    <property type="match status" value="1"/>
</dbReference>
<sequence>MSKWSGKVSSAARVKSSQVQSSLLLARGLVCAFFSLLLLQCKPASRPQPIAEYEPVAGFTLLADVAPSIQQDIRYATANNFLGRPVDGYFINACVITEAAAMALERVQQQAVNLGYSLKVYDCYRPQHAVDDFVRWAADEDDNLMQSRFFPALNKDELFPQGYIAERSGHSRGSTVDLTLVPLDTQQPAASPLGGGYDCRGSVMQRYPDNSIDMGTGYDCFDEKSHTDNPDVTATVRANRDLLRDLMEQSGFENYSQEWWHFTLNNEPFSDQYFNFALPQ</sequence>
<dbReference type="InterPro" id="IPR000755">
    <property type="entry name" value="A_A_dipeptidase"/>
</dbReference>
<keyword evidence="7 9" id="KW-0482">Metalloprotease</keyword>
<keyword evidence="4 9" id="KW-0378">Hydrolase</keyword>
<dbReference type="Proteomes" id="UP000627715">
    <property type="component" value="Unassembled WGS sequence"/>
</dbReference>
<dbReference type="GO" id="GO:0008237">
    <property type="term" value="F:metallopeptidase activity"/>
    <property type="evidence" value="ECO:0007669"/>
    <property type="project" value="UniProtKB-KW"/>
</dbReference>
<evidence type="ECO:0000256" key="4">
    <source>
        <dbReference type="ARBA" id="ARBA00022801"/>
    </source>
</evidence>
<gene>
    <name evidence="11" type="primary">vanA</name>
    <name evidence="9" type="synonym">ddpX</name>
    <name evidence="11" type="ORF">GCM10011403_23390</name>
</gene>
<evidence type="ECO:0000256" key="7">
    <source>
        <dbReference type="ARBA" id="ARBA00023049"/>
    </source>
</evidence>
<feature type="binding site" evidence="9">
    <location>
        <position position="177"/>
    </location>
    <ligand>
        <name>Zn(2+)</name>
        <dbReference type="ChEBI" id="CHEBI:29105"/>
        <note>catalytic</note>
    </ligand>
</feature>
<evidence type="ECO:0000256" key="9">
    <source>
        <dbReference type="HAMAP-Rule" id="MF_01924"/>
    </source>
</evidence>
<keyword evidence="8 10" id="KW-0961">Cell wall biogenesis/degradation</keyword>
<dbReference type="PANTHER" id="PTHR43126:SF1">
    <property type="entry name" value="D-ALANYL-D-ALANINE DIPEPTIDASE"/>
    <property type="match status" value="1"/>
</dbReference>
<dbReference type="EMBL" id="BMIY01000010">
    <property type="protein sequence ID" value="GFZ79620.1"/>
    <property type="molecule type" value="Genomic_DNA"/>
</dbReference>
<dbReference type="EC" id="3.4.13.22" evidence="9 10"/>
<dbReference type="CDD" id="cd14817">
    <property type="entry name" value="D-Ala-D-Ala_dipeptidase_VanX"/>
    <property type="match status" value="1"/>
</dbReference>
<dbReference type="InterPro" id="IPR009045">
    <property type="entry name" value="Zn_M74/Hedgehog-like"/>
</dbReference>
<reference evidence="11" key="2">
    <citation type="submission" date="2020-09" db="EMBL/GenBank/DDBJ databases">
        <authorList>
            <person name="Sun Q."/>
            <person name="Zhou Y."/>
        </authorList>
    </citation>
    <scope>NUCLEOTIDE SEQUENCE</scope>
    <source>
        <strain evidence="11">CGMCC 1.15425</strain>
    </source>
</reference>
<evidence type="ECO:0000256" key="6">
    <source>
        <dbReference type="ARBA" id="ARBA00022997"/>
    </source>
</evidence>
<dbReference type="PIRSF" id="PIRSF026671">
    <property type="entry name" value="AA_dipeptidase"/>
    <property type="match status" value="1"/>
</dbReference>
<comment type="caution">
    <text evidence="11">The sequence shown here is derived from an EMBL/GenBank/DDBJ whole genome shotgun (WGS) entry which is preliminary data.</text>
</comment>
<reference evidence="11" key="1">
    <citation type="journal article" date="2014" name="Int. J. Syst. Evol. Microbiol.">
        <title>Complete genome sequence of Corynebacterium casei LMG S-19264T (=DSM 44701T), isolated from a smear-ripened cheese.</title>
        <authorList>
            <consortium name="US DOE Joint Genome Institute (JGI-PGF)"/>
            <person name="Walter F."/>
            <person name="Albersmeier A."/>
            <person name="Kalinowski J."/>
            <person name="Ruckert C."/>
        </authorList>
    </citation>
    <scope>NUCLEOTIDE SEQUENCE</scope>
    <source>
        <strain evidence="11">CGMCC 1.15425</strain>
    </source>
</reference>
<keyword evidence="6 9" id="KW-0224">Dipeptidase</keyword>
<feature type="binding site" evidence="9">
    <location>
        <position position="170"/>
    </location>
    <ligand>
        <name>Zn(2+)</name>
        <dbReference type="ChEBI" id="CHEBI:29105"/>
        <note>catalytic</note>
    </ligand>
</feature>
<accession>A0A916QL46</accession>
<dbReference type="OrthoDB" id="9801430at2"/>